<proteinExistence type="predicted"/>
<evidence type="ECO:0000313" key="1">
    <source>
        <dbReference type="Proteomes" id="UP000887565"/>
    </source>
</evidence>
<dbReference type="AlphaFoldDB" id="A0A915J9B8"/>
<organism evidence="1 2">
    <name type="scientific">Romanomermis culicivorax</name>
    <name type="common">Nematode worm</name>
    <dbReference type="NCBI Taxonomy" id="13658"/>
    <lineage>
        <taxon>Eukaryota</taxon>
        <taxon>Metazoa</taxon>
        <taxon>Ecdysozoa</taxon>
        <taxon>Nematoda</taxon>
        <taxon>Enoplea</taxon>
        <taxon>Dorylaimia</taxon>
        <taxon>Mermithida</taxon>
        <taxon>Mermithoidea</taxon>
        <taxon>Mermithidae</taxon>
        <taxon>Romanomermis</taxon>
    </lineage>
</organism>
<dbReference type="WBParaSite" id="nRc.2.0.1.t22295-RA">
    <property type="protein sequence ID" value="nRc.2.0.1.t22295-RA"/>
    <property type="gene ID" value="nRc.2.0.1.g22295"/>
</dbReference>
<reference evidence="2" key="1">
    <citation type="submission" date="2022-11" db="UniProtKB">
        <authorList>
            <consortium name="WormBaseParasite"/>
        </authorList>
    </citation>
    <scope>IDENTIFICATION</scope>
</reference>
<dbReference type="Proteomes" id="UP000887565">
    <property type="component" value="Unplaced"/>
</dbReference>
<name>A0A915J9B8_ROMCU</name>
<accession>A0A915J9B8</accession>
<evidence type="ECO:0000313" key="2">
    <source>
        <dbReference type="WBParaSite" id="nRc.2.0.1.t22295-RA"/>
    </source>
</evidence>
<sequence length="117" mass="13696">MQSLSVGPVQPPRHSLWQQLIDRKIFEHWAKSLIAPYDLQVWQRNTPQFVLKNQNVQICQRSTLHPCLLTCSMLDKKSKSFSHAFKWLISKFPCKVVQFSYIRLSRLTRGGGLKEIE</sequence>
<protein>
    <submittedName>
        <fullName evidence="2">Uncharacterized protein</fullName>
    </submittedName>
</protein>
<keyword evidence="1" id="KW-1185">Reference proteome</keyword>